<keyword evidence="1" id="KW-0732">Signal</keyword>
<evidence type="ECO:0000313" key="3">
    <source>
        <dbReference type="Proteomes" id="UP000054337"/>
    </source>
</evidence>
<keyword evidence="3" id="KW-1185">Reference proteome</keyword>
<proteinExistence type="predicted"/>
<protein>
    <recommendedName>
        <fullName evidence="4">Secreted protein</fullName>
    </recommendedName>
</protein>
<dbReference type="AlphaFoldDB" id="W7EWY0"/>
<reference evidence="2 3" key="1">
    <citation type="journal article" date="2013" name="PLoS Genet.">
        <title>Comparative genome structure, secondary metabolite, and effector coding capacity across Cochliobolus pathogens.</title>
        <authorList>
            <person name="Condon B.J."/>
            <person name="Leng Y."/>
            <person name="Wu D."/>
            <person name="Bushley K.E."/>
            <person name="Ohm R.A."/>
            <person name="Otillar R."/>
            <person name="Martin J."/>
            <person name="Schackwitz W."/>
            <person name="Grimwood J."/>
            <person name="MohdZainudin N."/>
            <person name="Xue C."/>
            <person name="Wang R."/>
            <person name="Manning V.A."/>
            <person name="Dhillon B."/>
            <person name="Tu Z.J."/>
            <person name="Steffenson B.J."/>
            <person name="Salamov A."/>
            <person name="Sun H."/>
            <person name="Lowry S."/>
            <person name="LaButti K."/>
            <person name="Han J."/>
            <person name="Copeland A."/>
            <person name="Lindquist E."/>
            <person name="Barry K."/>
            <person name="Schmutz J."/>
            <person name="Baker S.E."/>
            <person name="Ciuffetti L.M."/>
            <person name="Grigoriev I.V."/>
            <person name="Zhong S."/>
            <person name="Turgeon B.G."/>
        </authorList>
    </citation>
    <scope>NUCLEOTIDE SEQUENCE [LARGE SCALE GENOMIC DNA]</scope>
    <source>
        <strain evidence="2 3">FI3</strain>
    </source>
</reference>
<dbReference type="GeneID" id="26258178"/>
<dbReference type="RefSeq" id="XP_014562185.1">
    <property type="nucleotide sequence ID" value="XM_014706699.1"/>
</dbReference>
<dbReference type="EMBL" id="KI968693">
    <property type="protein sequence ID" value="EUN32591.1"/>
    <property type="molecule type" value="Genomic_DNA"/>
</dbReference>
<feature type="signal peptide" evidence="1">
    <location>
        <begin position="1"/>
        <end position="21"/>
    </location>
</feature>
<evidence type="ECO:0008006" key="4">
    <source>
        <dbReference type="Google" id="ProtNLM"/>
    </source>
</evidence>
<evidence type="ECO:0000256" key="1">
    <source>
        <dbReference type="SAM" id="SignalP"/>
    </source>
</evidence>
<dbReference type="HOGENOM" id="CLU_2133084_0_0_1"/>
<organism evidence="2 3">
    <name type="scientific">Bipolaris victoriae (strain FI3)</name>
    <name type="common">Victoria blight of oats agent</name>
    <name type="synonym">Cochliobolus victoriae</name>
    <dbReference type="NCBI Taxonomy" id="930091"/>
    <lineage>
        <taxon>Eukaryota</taxon>
        <taxon>Fungi</taxon>
        <taxon>Dikarya</taxon>
        <taxon>Ascomycota</taxon>
        <taxon>Pezizomycotina</taxon>
        <taxon>Dothideomycetes</taxon>
        <taxon>Pleosporomycetidae</taxon>
        <taxon>Pleosporales</taxon>
        <taxon>Pleosporineae</taxon>
        <taxon>Pleosporaceae</taxon>
        <taxon>Bipolaris</taxon>
    </lineage>
</organism>
<evidence type="ECO:0000313" key="2">
    <source>
        <dbReference type="EMBL" id="EUN32591.1"/>
    </source>
</evidence>
<dbReference type="Proteomes" id="UP000054337">
    <property type="component" value="Unassembled WGS sequence"/>
</dbReference>
<accession>W7EWY0</accession>
<name>W7EWY0_BIPV3</name>
<gene>
    <name evidence="2" type="ORF">COCVIDRAFT_84746</name>
</gene>
<feature type="chain" id="PRO_5004892204" description="Secreted protein" evidence="1">
    <location>
        <begin position="22"/>
        <end position="113"/>
    </location>
</feature>
<sequence>MAYHVLYFFSLLLAHLASMRSESFASSWLFYQSMPCIRFYTQQYKTVFCLRIKFASKWNTYTLLSCLLPLSTTLTSPSPSLNPAIHHEDFIPLPPTNKTISIHLEKPYYYLIP</sequence>